<dbReference type="Gene3D" id="3.40.1670.10">
    <property type="entry name" value="UbiD C-terminal domain-like"/>
    <property type="match status" value="1"/>
</dbReference>
<proteinExistence type="predicted"/>
<feature type="domain" description="3-octaprenyl-4-hydroxybenzoate carboxy-lyase-like C-terminal" evidence="3">
    <location>
        <begin position="348"/>
        <end position="459"/>
    </location>
</feature>
<evidence type="ECO:0008006" key="6">
    <source>
        <dbReference type="Google" id="ProtNLM"/>
    </source>
</evidence>
<reference evidence="4 5" key="1">
    <citation type="submission" date="2019-12" db="EMBL/GenBank/DDBJ databases">
        <title>Whole genome shotgun sequence of Streptomyces hygroscopicus subsp. glebosus NBRC 13786.</title>
        <authorList>
            <person name="Ichikawa N."/>
            <person name="Kimura A."/>
            <person name="Kitahashi Y."/>
            <person name="Komaki H."/>
            <person name="Tamura T."/>
        </authorList>
    </citation>
    <scope>NUCLEOTIDE SEQUENCE [LARGE SCALE GENOMIC DNA]</scope>
    <source>
        <strain evidence="4 5">NBRC 13786</strain>
    </source>
</reference>
<feature type="domain" description="3-octaprenyl-4-hydroxybenzoate carboxy-lyase-like Rift-related" evidence="2">
    <location>
        <begin position="125"/>
        <end position="321"/>
    </location>
</feature>
<dbReference type="GO" id="GO:0016831">
    <property type="term" value="F:carboxy-lyase activity"/>
    <property type="evidence" value="ECO:0007669"/>
    <property type="project" value="InterPro"/>
</dbReference>
<dbReference type="Proteomes" id="UP000430079">
    <property type="component" value="Unassembled WGS sequence"/>
</dbReference>
<dbReference type="Pfam" id="PF20696">
    <property type="entry name" value="UbiD_C"/>
    <property type="match status" value="1"/>
</dbReference>
<gene>
    <name evidence="4" type="ORF">Sgleb_49270</name>
</gene>
<evidence type="ECO:0000259" key="2">
    <source>
        <dbReference type="Pfam" id="PF01977"/>
    </source>
</evidence>
<evidence type="ECO:0000256" key="1">
    <source>
        <dbReference type="SAM" id="MobiDB-lite"/>
    </source>
</evidence>
<sequence>MTGELPGVSLRAALQAARRQAPHAYHEHHEPLDRTAVAEHYAAHYAGAPATPSGRGEDIAVYTQPTDGPSEASMPVVLGTYGDAERLRRWLPGLPRRTSFATVAALREAYRAPTRLDASPFPHLRTGDEVDLRALPALWATPRDAGPYLTTGLLYAHDPSTGHTATAVHRMLIRDEKHLVIWMLPSRRLLAMHRAALARGERLPVTVNVGAPPAAMLASAIGSAYLPPGTDKIEFAGALAGAPLALAPAVTQPTSALALSEVVLEGYLDDSTADEALPGQTLAGSLPEVLGYDGRGAAGLPVITITAVATREAPLFQTVVGPGREQSLILGLAGELAVALSGVGSELIGDVHHAPAGGGMFLLIAQVRKDTAAADRQLPTLAKEIFDHHPFVKLLVFVDEDVDPASPEDVLWAMTTRSNLSVDASHLEGFARIGLDPSQTEAWDAARGRPAGGHRSYVDATAPYTMRGAVRRSFLDPLEG</sequence>
<dbReference type="Pfam" id="PF01977">
    <property type="entry name" value="UbiD"/>
    <property type="match status" value="1"/>
</dbReference>
<dbReference type="RefSeq" id="WP_190146202.1">
    <property type="nucleotide sequence ID" value="NZ_BLIO01000001.1"/>
</dbReference>
<name>A0A640T159_9ACTN</name>
<evidence type="ECO:0000259" key="3">
    <source>
        <dbReference type="Pfam" id="PF20696"/>
    </source>
</evidence>
<evidence type="ECO:0000313" key="4">
    <source>
        <dbReference type="EMBL" id="GFE16880.1"/>
    </source>
</evidence>
<organism evidence="4 5">
    <name type="scientific">Streptomyces glebosus</name>
    <dbReference type="NCBI Taxonomy" id="249580"/>
    <lineage>
        <taxon>Bacteria</taxon>
        <taxon>Bacillati</taxon>
        <taxon>Actinomycetota</taxon>
        <taxon>Actinomycetes</taxon>
        <taxon>Kitasatosporales</taxon>
        <taxon>Streptomycetaceae</taxon>
        <taxon>Streptomyces</taxon>
    </lineage>
</organism>
<dbReference type="EMBL" id="BLIO01000001">
    <property type="protein sequence ID" value="GFE16880.1"/>
    <property type="molecule type" value="Genomic_DNA"/>
</dbReference>
<protein>
    <recommendedName>
        <fullName evidence="6">UbiD family decarboxylase</fullName>
    </recommendedName>
</protein>
<evidence type="ECO:0000313" key="5">
    <source>
        <dbReference type="Proteomes" id="UP000430079"/>
    </source>
</evidence>
<feature type="region of interest" description="Disordered" evidence="1">
    <location>
        <begin position="46"/>
        <end position="75"/>
    </location>
</feature>
<dbReference type="GO" id="GO:0005737">
    <property type="term" value="C:cytoplasm"/>
    <property type="evidence" value="ECO:0007669"/>
    <property type="project" value="TreeGrafter"/>
</dbReference>
<comment type="caution">
    <text evidence="4">The sequence shown here is derived from an EMBL/GenBank/DDBJ whole genome shotgun (WGS) entry which is preliminary data.</text>
</comment>
<keyword evidence="5" id="KW-1185">Reference proteome</keyword>
<dbReference type="InterPro" id="IPR048304">
    <property type="entry name" value="UbiD_Rift_dom"/>
</dbReference>
<dbReference type="PANTHER" id="PTHR30108">
    <property type="entry name" value="3-OCTAPRENYL-4-HYDROXYBENZOATE CARBOXY-LYASE-RELATED"/>
    <property type="match status" value="1"/>
</dbReference>
<dbReference type="InterPro" id="IPR049381">
    <property type="entry name" value="UbiD-like_C"/>
</dbReference>
<dbReference type="InterPro" id="IPR002830">
    <property type="entry name" value="UbiD"/>
</dbReference>
<accession>A0A640T159</accession>
<dbReference type="PANTHER" id="PTHR30108:SF17">
    <property type="entry name" value="FERULIC ACID DECARBOXYLASE 1"/>
    <property type="match status" value="1"/>
</dbReference>
<dbReference type="SUPFAM" id="SSF50475">
    <property type="entry name" value="FMN-binding split barrel"/>
    <property type="match status" value="1"/>
</dbReference>
<dbReference type="SUPFAM" id="SSF143968">
    <property type="entry name" value="UbiD C-terminal domain-like"/>
    <property type="match status" value="1"/>
</dbReference>
<dbReference type="AlphaFoldDB" id="A0A640T159"/>